<proteinExistence type="predicted"/>
<dbReference type="PANTHER" id="PTHR21198:SF3">
    <property type="entry name" value="GLUTAMATE RACEMASE"/>
    <property type="match status" value="1"/>
</dbReference>
<dbReference type="KEGG" id="nox:C5F49_00305"/>
<dbReference type="EMBL" id="CP026994">
    <property type="protein sequence ID" value="QLH03934.1"/>
    <property type="molecule type" value="Genomic_DNA"/>
</dbReference>
<evidence type="ECO:0000313" key="3">
    <source>
        <dbReference type="Proteomes" id="UP000509441"/>
    </source>
</evidence>
<dbReference type="InterPro" id="IPR001920">
    <property type="entry name" value="Asp/Glu_race"/>
</dbReference>
<evidence type="ECO:0000313" key="2">
    <source>
        <dbReference type="EMBL" id="QLH03934.1"/>
    </source>
</evidence>
<dbReference type="OrthoDB" id="6363at2157"/>
<name>A0A7D5M0H5_9ARCH</name>
<reference evidence="2 3" key="1">
    <citation type="submission" date="2018-02" db="EMBL/GenBank/DDBJ databases">
        <title>Complete genome of Nitrosopumilus oxyclinae HCE1.</title>
        <authorList>
            <person name="Qin W."/>
            <person name="Zheng Y."/>
            <person name="Stahl D.A."/>
        </authorList>
    </citation>
    <scope>NUCLEOTIDE SEQUENCE [LARGE SCALE GENOMIC DNA]</scope>
    <source>
        <strain evidence="2 3">HCE1</strain>
    </source>
</reference>
<gene>
    <name evidence="2" type="ORF">C5F49_00305</name>
</gene>
<protein>
    <submittedName>
        <fullName evidence="2">Glutamate racemase</fullName>
    </submittedName>
</protein>
<dbReference type="SUPFAM" id="SSF53681">
    <property type="entry name" value="Aspartate/glutamate racemase"/>
    <property type="match status" value="2"/>
</dbReference>
<sequence>MVKIVVFDSGLGSLSIIKAIQKISKSEIIYFADQENFPYGEKSQAQLSKIIKNSIKLLDKEFSPNFIVVASNTPSLMLNLTSKKIIDVKPPLKEALKLSKTKQIGILATKSAIVSNGLTQYIKENNFSKKLKIFKINGSDLVDLVESGKFISNKKYCNKIIKKILEQILFQNNIDTITLSSTHLLFLKSLLKKQFPKINFVDPSEIVAKKILLMIKNNQSKKNSLKIFATGDTKIFELKLNKLGIKNKVNLIPF</sequence>
<dbReference type="PANTHER" id="PTHR21198">
    <property type="entry name" value="GLUTAMATE RACEMASE"/>
    <property type="match status" value="1"/>
</dbReference>
<accession>A0A7D5M0H5</accession>
<dbReference type="AlphaFoldDB" id="A0A7D5M0H5"/>
<keyword evidence="1" id="KW-0413">Isomerase</keyword>
<dbReference type="Proteomes" id="UP000509441">
    <property type="component" value="Chromosome"/>
</dbReference>
<keyword evidence="3" id="KW-1185">Reference proteome</keyword>
<dbReference type="GO" id="GO:0016855">
    <property type="term" value="F:racemase and epimerase activity, acting on amino acids and derivatives"/>
    <property type="evidence" value="ECO:0007669"/>
    <property type="project" value="InterPro"/>
</dbReference>
<dbReference type="RefSeq" id="WP_179362789.1">
    <property type="nucleotide sequence ID" value="NZ_CP026994.1"/>
</dbReference>
<organism evidence="2 3">
    <name type="scientific">Nitrosopumilus oxyclinae</name>
    <dbReference type="NCBI Taxonomy" id="1959104"/>
    <lineage>
        <taxon>Archaea</taxon>
        <taxon>Nitrososphaerota</taxon>
        <taxon>Nitrososphaeria</taxon>
        <taxon>Nitrosopumilales</taxon>
        <taxon>Nitrosopumilaceae</taxon>
        <taxon>Nitrosopumilus</taxon>
    </lineage>
</organism>
<dbReference type="Gene3D" id="3.40.50.1860">
    <property type="match status" value="2"/>
</dbReference>
<evidence type="ECO:0000256" key="1">
    <source>
        <dbReference type="ARBA" id="ARBA00023235"/>
    </source>
</evidence>
<dbReference type="GeneID" id="56060329"/>